<dbReference type="Proteomes" id="UP000625283">
    <property type="component" value="Unassembled WGS sequence"/>
</dbReference>
<feature type="domain" description="Peptidase M16 C-terminal" evidence="11">
    <location>
        <begin position="205"/>
        <end position="380"/>
    </location>
</feature>
<feature type="domain" description="Peptidase M16 N-terminal" evidence="10">
    <location>
        <begin position="54"/>
        <end position="162"/>
    </location>
</feature>
<dbReference type="InterPro" id="IPR011765">
    <property type="entry name" value="Pept_M16_N"/>
</dbReference>
<keyword evidence="9" id="KW-0732">Signal</keyword>
<dbReference type="Pfam" id="PF00675">
    <property type="entry name" value="Peptidase_M16"/>
    <property type="match status" value="1"/>
</dbReference>
<evidence type="ECO:0000259" key="10">
    <source>
        <dbReference type="Pfam" id="PF00675"/>
    </source>
</evidence>
<evidence type="ECO:0000313" key="13">
    <source>
        <dbReference type="Proteomes" id="UP000625283"/>
    </source>
</evidence>
<dbReference type="EMBL" id="JAERTY010000007">
    <property type="protein sequence ID" value="MBL1409805.1"/>
    <property type="molecule type" value="Genomic_DNA"/>
</dbReference>
<dbReference type="Pfam" id="PF05193">
    <property type="entry name" value="Peptidase_M16_C"/>
    <property type="match status" value="2"/>
</dbReference>
<comment type="similarity">
    <text evidence="2 8">Belongs to the peptidase M16 family.</text>
</comment>
<dbReference type="InterPro" id="IPR050626">
    <property type="entry name" value="Peptidase_M16"/>
</dbReference>
<dbReference type="Gene3D" id="3.30.830.10">
    <property type="entry name" value="Metalloenzyme, LuxS/M16 peptidase-like"/>
    <property type="match status" value="4"/>
</dbReference>
<evidence type="ECO:0000256" key="9">
    <source>
        <dbReference type="SAM" id="SignalP"/>
    </source>
</evidence>
<organism evidence="12 13">
    <name type="scientific">Sphingobacterium faecale</name>
    <dbReference type="NCBI Taxonomy" id="2803775"/>
    <lineage>
        <taxon>Bacteria</taxon>
        <taxon>Pseudomonadati</taxon>
        <taxon>Bacteroidota</taxon>
        <taxon>Sphingobacteriia</taxon>
        <taxon>Sphingobacteriales</taxon>
        <taxon>Sphingobacteriaceae</taxon>
        <taxon>Sphingobacterium</taxon>
    </lineage>
</organism>
<evidence type="ECO:0000256" key="6">
    <source>
        <dbReference type="ARBA" id="ARBA00022833"/>
    </source>
</evidence>
<evidence type="ECO:0000256" key="7">
    <source>
        <dbReference type="ARBA" id="ARBA00023049"/>
    </source>
</evidence>
<comment type="caution">
    <text evidence="12">The sequence shown here is derived from an EMBL/GenBank/DDBJ whole genome shotgun (WGS) entry which is preliminary data.</text>
</comment>
<proteinExistence type="inferred from homology"/>
<dbReference type="SUPFAM" id="SSF63411">
    <property type="entry name" value="LuxS/MPP-like metallohydrolase"/>
    <property type="match status" value="4"/>
</dbReference>
<sequence length="948" mass="106518">MYKAWCIYILTYISLFLWSTAAAQQTESPTIKGKLDNGLTYYVRHNPYPSGEAVYRLFLKTGSLAEQEAQRGLAHFLEHMAFNGTHHFPGDSLVRFLEQQGAKFGKDLNAHTSYNETVYKLQLPSKDSSLVNKTLTILADWIGGLQLDSTAIEKERGIIYSEWLSRKTGGQGAEEAFLNALFNGSHYADRKVIGDTAVILHAPAGQIRTYYQDWYSPSLTAVAIVGDIDEDQVVKLIKDKFGALPGNNKQPREWPIPNYTKSSFHQVIDDGESKAELHVIRLLDLPQPVRNQKEHLHYLESDLLKLLIRKRFRDLAFKNPAYTKGSLQSSGFLNTKQIVLASVGINPDKPDSSIIEFATNLAQLVQYGFDSNEIASIKKSYEAALQRKASSNRPTPSAILMDDIYNDYYKGQPAISAQQEYDWYVDNTTQIDSTSLLRHLQHWYYPDNAYYLLTGYPQIASILPSETQVMSWFQQAHDKVQPRYHKPMDMVTALLENAPAPATIVAQGQRHSIDAEEIGLSNGVRVIFRKPVVERDRISVTGFRKGGLYSLDSTDYISGLYTSQIVALSGAGTLDRESLNHYLSGSSASVRFLIDKTRSGIAGSADPRDIETLLQLIYLKWTAPRVDSTTFGQVKEKAIDTYRHTNQTPASIFGRDLGYIVNGRDYTSQEITDQVLAKELRQDRLLPIFDRAFGPASGYTFIVVADPKDEELKEMILSYLGALPGGTSDTAYRYVRPPVAAGTTFLKYDGDTPKATVWLTYQSNSIPMDYQDYQLRTDIATAVLRTQFLKELREEMGKVYSVGVTGSSTLLPGPLARTSIQFSCKPEDAELLVQTIHNRIQQLIDHPESMAATLEDVKNNLRKEMDLQKQKDSFWSSYIRNAIFNGDESLLFVADYEDKLREISPSLIAGFIDLQLGTIQPVKAILYPAGFDKTTPPKKDNKKNNKTK</sequence>
<keyword evidence="7" id="KW-0482">Metalloprotease</keyword>
<evidence type="ECO:0000256" key="1">
    <source>
        <dbReference type="ARBA" id="ARBA00001947"/>
    </source>
</evidence>
<gene>
    <name evidence="12" type="ORF">JKG61_13670</name>
</gene>
<evidence type="ECO:0000256" key="2">
    <source>
        <dbReference type="ARBA" id="ARBA00007261"/>
    </source>
</evidence>
<evidence type="ECO:0000259" key="11">
    <source>
        <dbReference type="Pfam" id="PF05193"/>
    </source>
</evidence>
<comment type="cofactor">
    <cofactor evidence="1">
        <name>Zn(2+)</name>
        <dbReference type="ChEBI" id="CHEBI:29105"/>
    </cofactor>
</comment>
<keyword evidence="5" id="KW-0378">Hydrolase</keyword>
<dbReference type="InterPro" id="IPR001431">
    <property type="entry name" value="Pept_M16_Zn_BS"/>
</dbReference>
<dbReference type="RefSeq" id="WP_202103519.1">
    <property type="nucleotide sequence ID" value="NZ_JAERTY010000007.1"/>
</dbReference>
<protein>
    <submittedName>
        <fullName evidence="12">Insulinase family protein</fullName>
    </submittedName>
</protein>
<accession>A0ABS1R529</accession>
<evidence type="ECO:0000256" key="5">
    <source>
        <dbReference type="ARBA" id="ARBA00022801"/>
    </source>
</evidence>
<feature type="domain" description="Peptidase M16 C-terminal" evidence="11">
    <location>
        <begin position="700"/>
        <end position="848"/>
    </location>
</feature>
<keyword evidence="6" id="KW-0862">Zinc</keyword>
<evidence type="ECO:0000313" key="12">
    <source>
        <dbReference type="EMBL" id="MBL1409805.1"/>
    </source>
</evidence>
<reference evidence="12 13" key="1">
    <citation type="submission" date="2021-01" db="EMBL/GenBank/DDBJ databases">
        <title>C459-1 draft genome sequence.</title>
        <authorList>
            <person name="Zhang X.-F."/>
        </authorList>
    </citation>
    <scope>NUCLEOTIDE SEQUENCE [LARGE SCALE GENOMIC DNA]</scope>
    <source>
        <strain evidence="13">C459-1</strain>
    </source>
</reference>
<dbReference type="InterPro" id="IPR007863">
    <property type="entry name" value="Peptidase_M16_C"/>
</dbReference>
<keyword evidence="13" id="KW-1185">Reference proteome</keyword>
<name>A0ABS1R529_9SPHI</name>
<evidence type="ECO:0000256" key="8">
    <source>
        <dbReference type="RuleBase" id="RU004447"/>
    </source>
</evidence>
<dbReference type="PANTHER" id="PTHR43690">
    <property type="entry name" value="NARDILYSIN"/>
    <property type="match status" value="1"/>
</dbReference>
<feature type="signal peptide" evidence="9">
    <location>
        <begin position="1"/>
        <end position="23"/>
    </location>
</feature>
<dbReference type="PROSITE" id="PS00143">
    <property type="entry name" value="INSULINASE"/>
    <property type="match status" value="1"/>
</dbReference>
<dbReference type="PANTHER" id="PTHR43690:SF34">
    <property type="entry name" value="ZINC PROTEASE PQQL-LIKE"/>
    <property type="match status" value="1"/>
</dbReference>
<feature type="chain" id="PRO_5046975318" evidence="9">
    <location>
        <begin position="24"/>
        <end position="948"/>
    </location>
</feature>
<evidence type="ECO:0000256" key="4">
    <source>
        <dbReference type="ARBA" id="ARBA00022723"/>
    </source>
</evidence>
<keyword evidence="4" id="KW-0479">Metal-binding</keyword>
<dbReference type="InterPro" id="IPR011249">
    <property type="entry name" value="Metalloenz_LuxS/M16"/>
</dbReference>
<evidence type="ECO:0000256" key="3">
    <source>
        <dbReference type="ARBA" id="ARBA00022670"/>
    </source>
</evidence>
<keyword evidence="3" id="KW-0645">Protease</keyword>